<dbReference type="Pfam" id="PF05380">
    <property type="entry name" value="Peptidase_A17"/>
    <property type="match status" value="2"/>
</dbReference>
<evidence type="ECO:0000313" key="2">
    <source>
        <dbReference type="Proteomes" id="UP000887013"/>
    </source>
</evidence>
<evidence type="ECO:0000313" key="1">
    <source>
        <dbReference type="EMBL" id="GFS76953.1"/>
    </source>
</evidence>
<dbReference type="EMBL" id="BMAW01002099">
    <property type="protein sequence ID" value="GFS76953.1"/>
    <property type="molecule type" value="Genomic_DNA"/>
</dbReference>
<reference evidence="1" key="1">
    <citation type="submission" date="2020-08" db="EMBL/GenBank/DDBJ databases">
        <title>Multicomponent nature underlies the extraordinary mechanical properties of spider dragline silk.</title>
        <authorList>
            <person name="Kono N."/>
            <person name="Nakamura H."/>
            <person name="Mori M."/>
            <person name="Yoshida Y."/>
            <person name="Ohtoshi R."/>
            <person name="Malay A.D."/>
            <person name="Moran D.A.P."/>
            <person name="Tomita M."/>
            <person name="Numata K."/>
            <person name="Arakawa K."/>
        </authorList>
    </citation>
    <scope>NUCLEOTIDE SEQUENCE</scope>
</reference>
<dbReference type="OrthoDB" id="6413980at2759"/>
<organism evidence="1 2">
    <name type="scientific">Nephila pilipes</name>
    <name type="common">Giant wood spider</name>
    <name type="synonym">Nephila maculata</name>
    <dbReference type="NCBI Taxonomy" id="299642"/>
    <lineage>
        <taxon>Eukaryota</taxon>
        <taxon>Metazoa</taxon>
        <taxon>Ecdysozoa</taxon>
        <taxon>Arthropoda</taxon>
        <taxon>Chelicerata</taxon>
        <taxon>Arachnida</taxon>
        <taxon>Araneae</taxon>
        <taxon>Araneomorphae</taxon>
        <taxon>Entelegynae</taxon>
        <taxon>Araneoidea</taxon>
        <taxon>Nephilidae</taxon>
        <taxon>Nephila</taxon>
    </lineage>
</organism>
<dbReference type="AlphaFoldDB" id="A0A8X6MT88"/>
<dbReference type="PANTHER" id="PTHR47331">
    <property type="entry name" value="PHD-TYPE DOMAIN-CONTAINING PROTEIN"/>
    <property type="match status" value="1"/>
</dbReference>
<keyword evidence="2" id="KW-1185">Reference proteome</keyword>
<protein>
    <submittedName>
        <fullName evidence="1">Uncharacterized protein</fullName>
    </submittedName>
</protein>
<sequence length="389" mass="44430">MDDCLSGSSDVNKFETLKTELSELLQKGGIHLHKWCCSGTPTREPQTFPLYRNSEEVTVKTLGMLWGSSTDTFTCKVTVNTNSNFTKRDVLSDIARIYDPLGFLGPFITKAKIFMQQLWLLQIDWHEKLPPDIAEQCDITSRLLCSKSQVAPIKPVIELSACLLLSQLLHKVIRALKLNIDSIQFFTDSSVALSWINSSSHLLKTFVRNRVVQIQELSKDFHWKHVSSKFNPADLLSRGLEAKTLAASELWWKGPDLSRINLFDYQTLQSPSSSTDKLYSDELKTLYKVTLKSNNDSNFLDTLIDITNNFHKLIRILGFIFRFKRNCKSLIKSTGPLTQEEYQKAETHLLKSLQVKYFHKEISALKKGTPVSPTSKLKFLYPFIDPSRD</sequence>
<dbReference type="Proteomes" id="UP000887013">
    <property type="component" value="Unassembled WGS sequence"/>
</dbReference>
<dbReference type="InterPro" id="IPR008042">
    <property type="entry name" value="Retrotrans_Pao"/>
</dbReference>
<comment type="caution">
    <text evidence="1">The sequence shown here is derived from an EMBL/GenBank/DDBJ whole genome shotgun (WGS) entry which is preliminary data.</text>
</comment>
<accession>A0A8X6MT88</accession>
<name>A0A8X6MT88_NEPPI</name>
<gene>
    <name evidence="1" type="primary">AVEN_117938_1</name>
    <name evidence="1" type="ORF">NPIL_312681</name>
</gene>
<proteinExistence type="predicted"/>